<dbReference type="InterPro" id="IPR008283">
    <property type="entry name" value="Peptidase_M17_N"/>
</dbReference>
<keyword evidence="4 7" id="KW-0031">Aminopeptidase</keyword>
<dbReference type="CDD" id="cd00433">
    <property type="entry name" value="Peptidase_M17"/>
    <property type="match status" value="1"/>
</dbReference>
<evidence type="ECO:0000313" key="10">
    <source>
        <dbReference type="Proteomes" id="UP000231019"/>
    </source>
</evidence>
<evidence type="ECO:0000256" key="6">
    <source>
        <dbReference type="ARBA" id="ARBA00022801"/>
    </source>
</evidence>
<dbReference type="GO" id="GO:0005737">
    <property type="term" value="C:cytoplasm"/>
    <property type="evidence" value="ECO:0007669"/>
    <property type="project" value="UniProtKB-SubCell"/>
</dbReference>
<evidence type="ECO:0000256" key="1">
    <source>
        <dbReference type="ARBA" id="ARBA00000135"/>
    </source>
</evidence>
<dbReference type="PANTHER" id="PTHR11963">
    <property type="entry name" value="LEUCINE AMINOPEPTIDASE-RELATED"/>
    <property type="match status" value="1"/>
</dbReference>
<dbReference type="Pfam" id="PF00883">
    <property type="entry name" value="Peptidase_M17"/>
    <property type="match status" value="1"/>
</dbReference>
<dbReference type="EC" id="3.4.11.1" evidence="7"/>
<comment type="cofactor">
    <cofactor evidence="7">
        <name>Mn(2+)</name>
        <dbReference type="ChEBI" id="CHEBI:29035"/>
    </cofactor>
    <text evidence="7">Binds 2 manganese ions per subunit.</text>
</comment>
<dbReference type="InterPro" id="IPR043472">
    <property type="entry name" value="Macro_dom-like"/>
</dbReference>
<accession>A0A2M7G0M3</accession>
<dbReference type="EC" id="3.4.11.10" evidence="7"/>
<dbReference type="Gene3D" id="3.40.630.10">
    <property type="entry name" value="Zn peptidases"/>
    <property type="match status" value="1"/>
</dbReference>
<evidence type="ECO:0000256" key="2">
    <source>
        <dbReference type="ARBA" id="ARBA00000967"/>
    </source>
</evidence>
<dbReference type="PROSITE" id="PS00631">
    <property type="entry name" value="CYTOSOL_AP"/>
    <property type="match status" value="1"/>
</dbReference>
<dbReference type="NCBIfam" id="NF002074">
    <property type="entry name" value="PRK00913.1-4"/>
    <property type="match status" value="1"/>
</dbReference>
<evidence type="ECO:0000256" key="4">
    <source>
        <dbReference type="ARBA" id="ARBA00022438"/>
    </source>
</evidence>
<dbReference type="NCBIfam" id="NF002073">
    <property type="entry name" value="PRK00913.1-2"/>
    <property type="match status" value="1"/>
</dbReference>
<evidence type="ECO:0000313" key="9">
    <source>
        <dbReference type="EMBL" id="PIW15261.1"/>
    </source>
</evidence>
<keyword evidence="5 7" id="KW-0645">Protease</keyword>
<feature type="active site" evidence="7">
    <location>
        <position position="352"/>
    </location>
</feature>
<comment type="subcellular location">
    <subcellularLocation>
        <location evidence="7">Cytoplasm</location>
    </subcellularLocation>
</comment>
<proteinExistence type="inferred from homology"/>
<dbReference type="SUPFAM" id="SSF53187">
    <property type="entry name" value="Zn-dependent exopeptidases"/>
    <property type="match status" value="1"/>
</dbReference>
<dbReference type="EMBL" id="PFFQ01000053">
    <property type="protein sequence ID" value="PIW15261.1"/>
    <property type="molecule type" value="Genomic_DNA"/>
</dbReference>
<feature type="binding site" evidence="7">
    <location>
        <position position="271"/>
    </location>
    <ligand>
        <name>Mn(2+)</name>
        <dbReference type="ChEBI" id="CHEBI:29035"/>
        <label>2</label>
    </ligand>
</feature>
<dbReference type="GO" id="GO:0006508">
    <property type="term" value="P:proteolysis"/>
    <property type="evidence" value="ECO:0007669"/>
    <property type="project" value="UniProtKB-KW"/>
</dbReference>
<feature type="domain" description="Cytosol aminopeptidase" evidence="8">
    <location>
        <begin position="346"/>
        <end position="353"/>
    </location>
</feature>
<feature type="binding site" evidence="7">
    <location>
        <position position="289"/>
    </location>
    <ligand>
        <name>Mn(2+)</name>
        <dbReference type="ChEBI" id="CHEBI:29035"/>
        <label>2</label>
    </ligand>
</feature>
<comment type="caution">
    <text evidence="9">The sequence shown here is derived from an EMBL/GenBank/DDBJ whole genome shotgun (WGS) entry which is preliminary data.</text>
</comment>
<reference evidence="9 10" key="1">
    <citation type="submission" date="2017-09" db="EMBL/GenBank/DDBJ databases">
        <title>Depth-based differentiation of microbial function through sediment-hosted aquifers and enrichment of novel symbionts in the deep terrestrial subsurface.</title>
        <authorList>
            <person name="Probst A.J."/>
            <person name="Ladd B."/>
            <person name="Jarett J.K."/>
            <person name="Geller-Mcgrath D.E."/>
            <person name="Sieber C.M."/>
            <person name="Emerson J.B."/>
            <person name="Anantharaman K."/>
            <person name="Thomas B.C."/>
            <person name="Malmstrom R."/>
            <person name="Stieglmeier M."/>
            <person name="Klingl A."/>
            <person name="Woyke T."/>
            <person name="Ryan C.M."/>
            <person name="Banfield J.F."/>
        </authorList>
    </citation>
    <scope>NUCLEOTIDE SEQUENCE [LARGE SCALE GENOMIC DNA]</scope>
    <source>
        <strain evidence="9">CG17_big_fil_post_rev_8_21_14_2_50_48_46</strain>
    </source>
</reference>
<evidence type="ECO:0000256" key="7">
    <source>
        <dbReference type="HAMAP-Rule" id="MF_00181"/>
    </source>
</evidence>
<feature type="binding site" evidence="7">
    <location>
        <position position="266"/>
    </location>
    <ligand>
        <name>Mn(2+)</name>
        <dbReference type="ChEBI" id="CHEBI:29035"/>
        <label>2</label>
    </ligand>
</feature>
<feature type="binding site" evidence="7">
    <location>
        <position position="271"/>
    </location>
    <ligand>
        <name>Mn(2+)</name>
        <dbReference type="ChEBI" id="CHEBI:29035"/>
        <label>1</label>
    </ligand>
</feature>
<feature type="binding site" evidence="7">
    <location>
        <position position="350"/>
    </location>
    <ligand>
        <name>Mn(2+)</name>
        <dbReference type="ChEBI" id="CHEBI:29035"/>
        <label>1</label>
    </ligand>
</feature>
<protein>
    <recommendedName>
        <fullName evidence="7">Probable cytosol aminopeptidase</fullName>
        <ecNumber evidence="7">3.4.11.1</ecNumber>
    </recommendedName>
    <alternativeName>
        <fullName evidence="7">Leucine aminopeptidase</fullName>
        <shortName evidence="7">LAP</shortName>
        <ecNumber evidence="7">3.4.11.10</ecNumber>
    </alternativeName>
    <alternativeName>
        <fullName evidence="7">Leucyl aminopeptidase</fullName>
    </alternativeName>
</protein>
<comment type="catalytic activity">
    <reaction evidence="1 7">
        <text>Release of an N-terminal amino acid, Xaa-|-Yaa-, in which Xaa is preferably Leu, but may be other amino acids including Pro although not Arg or Lys, and Yaa may be Pro. Amino acid amides and methyl esters are also readily hydrolyzed, but rates on arylamides are exceedingly low.</text>
        <dbReference type="EC" id="3.4.11.1"/>
    </reaction>
</comment>
<feature type="binding site" evidence="7">
    <location>
        <position position="348"/>
    </location>
    <ligand>
        <name>Mn(2+)</name>
        <dbReference type="ChEBI" id="CHEBI:29035"/>
        <label>1</label>
    </ligand>
</feature>
<organism evidence="9 10">
    <name type="scientific">bacterium (Candidatus Blackallbacteria) CG17_big_fil_post_rev_8_21_14_2_50_48_46</name>
    <dbReference type="NCBI Taxonomy" id="2014261"/>
    <lineage>
        <taxon>Bacteria</taxon>
        <taxon>Candidatus Blackallbacteria</taxon>
    </lineage>
</organism>
<evidence type="ECO:0000256" key="5">
    <source>
        <dbReference type="ARBA" id="ARBA00022670"/>
    </source>
</evidence>
<evidence type="ECO:0000259" key="8">
    <source>
        <dbReference type="PROSITE" id="PS00631"/>
    </source>
</evidence>
<feature type="active site" evidence="7">
    <location>
        <position position="278"/>
    </location>
</feature>
<comment type="function">
    <text evidence="7">Presumably involved in the processing and regular turnover of intracellular proteins. Catalyzes the removal of unsubstituted N-terminal amino acids from various peptides.</text>
</comment>
<comment type="catalytic activity">
    <reaction evidence="2 7">
        <text>Release of an N-terminal amino acid, preferentially leucine, but not glutamic or aspartic acids.</text>
        <dbReference type="EC" id="3.4.11.10"/>
    </reaction>
</comment>
<sequence length="509" mass="56021">MTVEVQIVSKALHEAETEILVLTIFQDTLRNLGYLSELDQKLNGKLSRMIESKEIQGKYREFTILHLDGPGPKRLLVMGLGQQKDFSIDRVRSIAANSARYARRIRVSEIAIHDFSEYAVSPHDCASALIEGVLMGMYRFDKYKTQKKNSEKKLKKIKIIASEGAQIEALRVGAEKGKNLAESTNFVRDLVNEPANYLTPVRFAEYAQEVAEAEGLEIQILGPEELEREGMGAFLAVARGSEEPPRMVVMRYQGNPGGKTLGLVGKGVTFDSGGYDIKPSPSMLRMHGDMAGAAATLGAVRAIAHEKLALNLVAVMPLAENLINGRAYKPSDILTSMSGKTIEMLNTDAEGRLLLCDALTYIQKYHQPDVLIDIATLTGAAIVALGRTVSAVLSNDDTLYTDLFKAGEYTGERVWRLPLYEEYRSQLISDVADIESVGGRSAGTITAAMFLKEFIDPDRAWLHLDIAGTAVMEEEIARYVKTPYIPKEGGTGTGTRLLYTFAENFARKA</sequence>
<name>A0A2M7G0M3_9BACT</name>
<evidence type="ECO:0000256" key="3">
    <source>
        <dbReference type="ARBA" id="ARBA00009528"/>
    </source>
</evidence>
<dbReference type="PANTHER" id="PTHR11963:SF23">
    <property type="entry name" value="CYTOSOL AMINOPEPTIDASE"/>
    <property type="match status" value="1"/>
</dbReference>
<dbReference type="Proteomes" id="UP000231019">
    <property type="component" value="Unassembled WGS sequence"/>
</dbReference>
<gene>
    <name evidence="7" type="primary">pepA</name>
    <name evidence="9" type="ORF">COW36_17745</name>
</gene>
<keyword evidence="7" id="KW-0464">Manganese</keyword>
<keyword evidence="6 7" id="KW-0378">Hydrolase</keyword>
<dbReference type="NCBIfam" id="NF002083">
    <property type="entry name" value="PRK00913.3-5"/>
    <property type="match status" value="1"/>
</dbReference>
<dbReference type="SUPFAM" id="SSF52949">
    <property type="entry name" value="Macro domain-like"/>
    <property type="match status" value="1"/>
</dbReference>
<dbReference type="GO" id="GO:0030145">
    <property type="term" value="F:manganese ion binding"/>
    <property type="evidence" value="ECO:0007669"/>
    <property type="project" value="UniProtKB-UniRule"/>
</dbReference>
<dbReference type="HAMAP" id="MF_00181">
    <property type="entry name" value="Cytosol_peptidase_M17"/>
    <property type="match status" value="1"/>
</dbReference>
<dbReference type="InterPro" id="IPR000819">
    <property type="entry name" value="Peptidase_M17_C"/>
</dbReference>
<dbReference type="Pfam" id="PF02789">
    <property type="entry name" value="Peptidase_M17_N"/>
    <property type="match status" value="1"/>
</dbReference>
<dbReference type="InterPro" id="IPR011356">
    <property type="entry name" value="Leucine_aapep/pepB"/>
</dbReference>
<keyword evidence="7" id="KW-0963">Cytoplasm</keyword>
<dbReference type="Gene3D" id="3.40.220.10">
    <property type="entry name" value="Leucine Aminopeptidase, subunit E, domain 1"/>
    <property type="match status" value="1"/>
</dbReference>
<keyword evidence="7" id="KW-0479">Metal-binding</keyword>
<dbReference type="AlphaFoldDB" id="A0A2M7G0M3"/>
<comment type="similarity">
    <text evidence="3 7">Belongs to the peptidase M17 family.</text>
</comment>
<dbReference type="GO" id="GO:0070006">
    <property type="term" value="F:metalloaminopeptidase activity"/>
    <property type="evidence" value="ECO:0007669"/>
    <property type="project" value="InterPro"/>
</dbReference>
<feature type="binding site" evidence="7">
    <location>
        <position position="350"/>
    </location>
    <ligand>
        <name>Mn(2+)</name>
        <dbReference type="ChEBI" id="CHEBI:29035"/>
        <label>2</label>
    </ligand>
</feature>
<dbReference type="InterPro" id="IPR023042">
    <property type="entry name" value="Peptidase_M17_leu_NH2_pept"/>
</dbReference>
<dbReference type="PRINTS" id="PR00481">
    <property type="entry name" value="LAMNOPPTDASE"/>
</dbReference>